<comment type="subcellular location">
    <subcellularLocation>
        <location evidence="1">Secreted</location>
        <location evidence="1">Extracellular space</location>
    </subcellularLocation>
</comment>
<evidence type="ECO:0000256" key="2">
    <source>
        <dbReference type="ARBA" id="ARBA00022656"/>
    </source>
</evidence>
<dbReference type="SUPFAM" id="SSF50494">
    <property type="entry name" value="Trypsin-like serine proteases"/>
    <property type="match status" value="1"/>
</dbReference>
<accession>A0A2A4JUR5</accession>
<feature type="signal peptide" evidence="10">
    <location>
        <begin position="1"/>
        <end position="21"/>
    </location>
</feature>
<evidence type="ECO:0000313" key="12">
    <source>
        <dbReference type="EMBL" id="PCG75150.1"/>
    </source>
</evidence>
<keyword evidence="3" id="KW-0645">Protease</keyword>
<dbReference type="Pfam" id="PF00089">
    <property type="entry name" value="Trypsin"/>
    <property type="match status" value="1"/>
</dbReference>
<keyword evidence="7" id="KW-1199">Hemostasis impairing toxin</keyword>
<dbReference type="InterPro" id="IPR018114">
    <property type="entry name" value="TRYPSIN_HIS"/>
</dbReference>
<dbReference type="PANTHER" id="PTHR24276">
    <property type="entry name" value="POLYSERASE-RELATED"/>
    <property type="match status" value="1"/>
</dbReference>
<dbReference type="GO" id="GO:0005576">
    <property type="term" value="C:extracellular region"/>
    <property type="evidence" value="ECO:0007669"/>
    <property type="project" value="UniProtKB-SubCell"/>
</dbReference>
<evidence type="ECO:0000256" key="6">
    <source>
        <dbReference type="ARBA" id="ARBA00023157"/>
    </source>
</evidence>
<dbReference type="STRING" id="7102.A0A2A4JUR5"/>
<comment type="function">
    <text evidence="8">Fibrinolytic activity; shows preferential cleavage of Arg-Gly bonds in all three fibrinogen chains. Contact with the caterpillars causes severe bleeding, due the anticoagulant effect of the protein.</text>
</comment>
<sequence length="256" mass="27268">MASYTTFTLLVLAGLCASAFSNSSPARIEDFPSTVQLETGFGRVWLQTCVGSVLTSRHVLTAAHCLVGTALTPRISRVRAGTSERGRGGDVWEVNSILRHPDYSFRSFEANVGIVRLQYALIFGAAIQQAAITAAGVNFPGNVPVTLAGWGRTGQENIWADRVLHSTQLYTVDNSACANIYGELKLPIPVSENMICAAQLGTTGANFGVRDGGSPVFYDGILVGFVSFGSPLSKTEYPLVATAVSPYTNWIVDNAV</sequence>
<proteinExistence type="predicted"/>
<name>A0A2A4JUR5_HELVI</name>
<evidence type="ECO:0000256" key="4">
    <source>
        <dbReference type="ARBA" id="ARBA00022801"/>
    </source>
</evidence>
<dbReference type="PROSITE" id="PS50240">
    <property type="entry name" value="TRYPSIN_DOM"/>
    <property type="match status" value="1"/>
</dbReference>
<dbReference type="GO" id="GO:0006508">
    <property type="term" value="P:proteolysis"/>
    <property type="evidence" value="ECO:0007669"/>
    <property type="project" value="UniProtKB-KW"/>
</dbReference>
<keyword evidence="10" id="KW-0732">Signal</keyword>
<protein>
    <recommendedName>
        <fullName evidence="11">Peptidase S1 domain-containing protein</fullName>
    </recommendedName>
</protein>
<dbReference type="FunFam" id="2.40.10.10:FF:000068">
    <property type="entry name" value="transmembrane protease serine 2"/>
    <property type="match status" value="1"/>
</dbReference>
<dbReference type="InterPro" id="IPR050430">
    <property type="entry name" value="Peptidase_S1"/>
</dbReference>
<keyword evidence="5" id="KW-0720">Serine protease</keyword>
<feature type="domain" description="Peptidase S1" evidence="11">
    <location>
        <begin position="11"/>
        <end position="256"/>
    </location>
</feature>
<evidence type="ECO:0000256" key="3">
    <source>
        <dbReference type="ARBA" id="ARBA00022670"/>
    </source>
</evidence>
<dbReference type="PANTHER" id="PTHR24276:SF91">
    <property type="entry name" value="AT26814P-RELATED"/>
    <property type="match status" value="1"/>
</dbReference>
<gene>
    <name evidence="12" type="ORF">B5V51_12159</name>
</gene>
<evidence type="ECO:0000256" key="10">
    <source>
        <dbReference type="SAM" id="SignalP"/>
    </source>
</evidence>
<evidence type="ECO:0000256" key="5">
    <source>
        <dbReference type="ARBA" id="ARBA00022825"/>
    </source>
</evidence>
<dbReference type="InterPro" id="IPR009003">
    <property type="entry name" value="Peptidase_S1_PA"/>
</dbReference>
<reference evidence="12" key="1">
    <citation type="submission" date="2017-09" db="EMBL/GenBank/DDBJ databases">
        <title>Contemporary evolution of a Lepidopteran species, Heliothis virescens, in response to modern agricultural practices.</title>
        <authorList>
            <person name="Fritz M.L."/>
            <person name="Deyonke A.M."/>
            <person name="Papanicolaou A."/>
            <person name="Micinski S."/>
            <person name="Westbrook J."/>
            <person name="Gould F."/>
        </authorList>
    </citation>
    <scope>NUCLEOTIDE SEQUENCE [LARGE SCALE GENOMIC DNA]</scope>
    <source>
        <strain evidence="12">HvINT-</strain>
        <tissue evidence="12">Whole body</tissue>
    </source>
</reference>
<keyword evidence="9" id="KW-1205">Fibrinolytic toxin</keyword>
<organism evidence="12">
    <name type="scientific">Heliothis virescens</name>
    <name type="common">Tobacco budworm moth</name>
    <dbReference type="NCBI Taxonomy" id="7102"/>
    <lineage>
        <taxon>Eukaryota</taxon>
        <taxon>Metazoa</taxon>
        <taxon>Ecdysozoa</taxon>
        <taxon>Arthropoda</taxon>
        <taxon>Hexapoda</taxon>
        <taxon>Insecta</taxon>
        <taxon>Pterygota</taxon>
        <taxon>Neoptera</taxon>
        <taxon>Endopterygota</taxon>
        <taxon>Lepidoptera</taxon>
        <taxon>Glossata</taxon>
        <taxon>Ditrysia</taxon>
        <taxon>Noctuoidea</taxon>
        <taxon>Noctuidae</taxon>
        <taxon>Heliothinae</taxon>
        <taxon>Heliothis</taxon>
    </lineage>
</organism>
<dbReference type="SMART" id="SM00020">
    <property type="entry name" value="Tryp_SPc"/>
    <property type="match status" value="1"/>
</dbReference>
<dbReference type="PROSITE" id="PS00134">
    <property type="entry name" value="TRYPSIN_HIS"/>
    <property type="match status" value="1"/>
</dbReference>
<dbReference type="AlphaFoldDB" id="A0A2A4JUR5"/>
<dbReference type="CDD" id="cd00190">
    <property type="entry name" value="Tryp_SPc"/>
    <property type="match status" value="1"/>
</dbReference>
<evidence type="ECO:0000259" key="11">
    <source>
        <dbReference type="PROSITE" id="PS50240"/>
    </source>
</evidence>
<evidence type="ECO:0000256" key="9">
    <source>
        <dbReference type="ARBA" id="ARBA00084094"/>
    </source>
</evidence>
<dbReference type="InterPro" id="IPR001254">
    <property type="entry name" value="Trypsin_dom"/>
</dbReference>
<comment type="caution">
    <text evidence="12">The sequence shown here is derived from an EMBL/GenBank/DDBJ whole genome shotgun (WGS) entry which is preliminary data.</text>
</comment>
<dbReference type="GO" id="GO:0004252">
    <property type="term" value="F:serine-type endopeptidase activity"/>
    <property type="evidence" value="ECO:0007669"/>
    <property type="project" value="InterPro"/>
</dbReference>
<feature type="chain" id="PRO_5012562551" description="Peptidase S1 domain-containing protein" evidence="10">
    <location>
        <begin position="22"/>
        <end position="256"/>
    </location>
</feature>
<evidence type="ECO:0000256" key="1">
    <source>
        <dbReference type="ARBA" id="ARBA00004239"/>
    </source>
</evidence>
<keyword evidence="2" id="KW-0800">Toxin</keyword>
<keyword evidence="6" id="KW-1015">Disulfide bond</keyword>
<evidence type="ECO:0000256" key="7">
    <source>
        <dbReference type="ARBA" id="ARBA00023240"/>
    </source>
</evidence>
<evidence type="ECO:0000256" key="8">
    <source>
        <dbReference type="ARBA" id="ARBA00055534"/>
    </source>
</evidence>
<dbReference type="InterPro" id="IPR043504">
    <property type="entry name" value="Peptidase_S1_PA_chymotrypsin"/>
</dbReference>
<dbReference type="EMBL" id="NWSH01000631">
    <property type="protein sequence ID" value="PCG75150.1"/>
    <property type="molecule type" value="Genomic_DNA"/>
</dbReference>
<dbReference type="Gene3D" id="2.40.10.10">
    <property type="entry name" value="Trypsin-like serine proteases"/>
    <property type="match status" value="1"/>
</dbReference>
<dbReference type="GO" id="GO:0090729">
    <property type="term" value="F:toxin activity"/>
    <property type="evidence" value="ECO:0007669"/>
    <property type="project" value="UniProtKB-KW"/>
</dbReference>
<keyword evidence="4" id="KW-0378">Hydrolase</keyword>